<dbReference type="Proteomes" id="UP000199309">
    <property type="component" value="Unassembled WGS sequence"/>
</dbReference>
<feature type="domain" description="Acetyl-CoA hydrolase/transferase N-terminal" evidence="3">
    <location>
        <begin position="8"/>
        <end position="185"/>
    </location>
</feature>
<keyword evidence="6" id="KW-1185">Reference proteome</keyword>
<gene>
    <name evidence="5" type="ORF">SAMN05660299_00564</name>
</gene>
<evidence type="ECO:0000313" key="5">
    <source>
        <dbReference type="EMBL" id="SDM28014.1"/>
    </source>
</evidence>
<dbReference type="Pfam" id="PF13336">
    <property type="entry name" value="AcetylCoA_hyd_C"/>
    <property type="match status" value="1"/>
</dbReference>
<dbReference type="PANTHER" id="PTHR21432">
    <property type="entry name" value="ACETYL-COA HYDROLASE-RELATED"/>
    <property type="match status" value="1"/>
</dbReference>
<sequence length="433" mass="47518">MDTWNRIYEKKKMLPQEIAAQFKTGNICVSNGQVTEPVGILSALAAYATANKITDIYHYILLPLRNQSYMAAGMEKYIRHVSHFVSAFDREAIWQGRADYLPANYSQVPLVWKEILGAPDIFYATVSPMDKHGYFSCGTAADLSDIRKRAKKIFLEVNPTMPRTFGSFIHITEIDGLMENNTPITEVASPPITDDDLKIGGMIADMIPDGATLQLGIGGIPNAVAKALSSKKDLGIHSEMFCDSMVDLYRTGAITNERKKIHPGKSVVTFTFASRGTYDFIDDNPAVEFLPVDYVNDPRIIAQNDNVISINSCMEVDLFGQVCSETMGMMNYSGVGGQVDFIRGAAASKGGKSFLAFKSSAKKGSLSKIKPILTEGSCVSTTRNDVDYLVTEFGVVRLKGMTCSQRAKAIISIAHPAFREELTTAAKKMHLII</sequence>
<feature type="domain" description="Acetyl-CoA hydrolase/transferase C-terminal" evidence="4">
    <location>
        <begin position="276"/>
        <end position="426"/>
    </location>
</feature>
<organism evidence="5 6">
    <name type="scientific">Megasphaera paucivorans</name>
    <dbReference type="NCBI Taxonomy" id="349095"/>
    <lineage>
        <taxon>Bacteria</taxon>
        <taxon>Bacillati</taxon>
        <taxon>Bacillota</taxon>
        <taxon>Negativicutes</taxon>
        <taxon>Veillonellales</taxon>
        <taxon>Veillonellaceae</taxon>
        <taxon>Megasphaera</taxon>
    </lineage>
</organism>
<dbReference type="GO" id="GO:0008775">
    <property type="term" value="F:acetate CoA-transferase activity"/>
    <property type="evidence" value="ECO:0007669"/>
    <property type="project" value="InterPro"/>
</dbReference>
<dbReference type="Gene3D" id="3.30.750.70">
    <property type="entry name" value="4-hydroxybutyrate coenzyme like domains"/>
    <property type="match status" value="1"/>
</dbReference>
<dbReference type="InterPro" id="IPR038460">
    <property type="entry name" value="AcetylCoA_hyd_C_sf"/>
</dbReference>
<dbReference type="Gene3D" id="3.40.1080.10">
    <property type="entry name" value="Glutaconate Coenzyme A-transferase"/>
    <property type="match status" value="1"/>
</dbReference>
<accession>A0A1G9RXX7</accession>
<dbReference type="STRING" id="349095.SAMN05660299_00564"/>
<dbReference type="InterPro" id="IPR003702">
    <property type="entry name" value="ActCoA_hydro_N"/>
</dbReference>
<protein>
    <submittedName>
        <fullName evidence="5">Acyl-CoA hydrolase</fullName>
    </submittedName>
</protein>
<proteinExistence type="inferred from homology"/>
<dbReference type="InterPro" id="IPR037171">
    <property type="entry name" value="NagB/RpiA_transferase-like"/>
</dbReference>
<reference evidence="5 6" key="1">
    <citation type="submission" date="2016-10" db="EMBL/GenBank/DDBJ databases">
        <authorList>
            <person name="de Groot N.N."/>
        </authorList>
    </citation>
    <scope>NUCLEOTIDE SEQUENCE [LARGE SCALE GENOMIC DNA]</scope>
    <source>
        <strain evidence="5 6">DSM 16981</strain>
    </source>
</reference>
<comment type="similarity">
    <text evidence="1">Belongs to the acetyl-CoA hydrolase/transferase family.</text>
</comment>
<evidence type="ECO:0000256" key="2">
    <source>
        <dbReference type="ARBA" id="ARBA00022679"/>
    </source>
</evidence>
<keyword evidence="5" id="KW-0378">Hydrolase</keyword>
<dbReference type="InterPro" id="IPR026888">
    <property type="entry name" value="AcetylCoA_hyd_C"/>
</dbReference>
<dbReference type="AlphaFoldDB" id="A0A1G9RXX7"/>
<dbReference type="InterPro" id="IPR046433">
    <property type="entry name" value="ActCoA_hydro"/>
</dbReference>
<dbReference type="Pfam" id="PF02550">
    <property type="entry name" value="AcetylCoA_hydro"/>
    <property type="match status" value="1"/>
</dbReference>
<dbReference type="GO" id="GO:0006083">
    <property type="term" value="P:acetate metabolic process"/>
    <property type="evidence" value="ECO:0007669"/>
    <property type="project" value="InterPro"/>
</dbReference>
<dbReference type="SUPFAM" id="SSF100950">
    <property type="entry name" value="NagB/RpiA/CoA transferase-like"/>
    <property type="match status" value="2"/>
</dbReference>
<dbReference type="RefSeq" id="WP_091647975.1">
    <property type="nucleotide sequence ID" value="NZ_FNHQ01000004.1"/>
</dbReference>
<dbReference type="Gene3D" id="3.40.1080.20">
    <property type="entry name" value="Acetyl-CoA hydrolase/transferase C-terminal domain"/>
    <property type="match status" value="1"/>
</dbReference>
<dbReference type="OrthoDB" id="9801795at2"/>
<evidence type="ECO:0000259" key="3">
    <source>
        <dbReference type="Pfam" id="PF02550"/>
    </source>
</evidence>
<dbReference type="PANTHER" id="PTHR21432:SF20">
    <property type="entry name" value="ACETYL-COA HYDROLASE"/>
    <property type="match status" value="1"/>
</dbReference>
<dbReference type="GO" id="GO:0016787">
    <property type="term" value="F:hydrolase activity"/>
    <property type="evidence" value="ECO:0007669"/>
    <property type="project" value="UniProtKB-KW"/>
</dbReference>
<evidence type="ECO:0000313" key="6">
    <source>
        <dbReference type="Proteomes" id="UP000199309"/>
    </source>
</evidence>
<evidence type="ECO:0000256" key="1">
    <source>
        <dbReference type="ARBA" id="ARBA00009632"/>
    </source>
</evidence>
<name>A0A1G9RXX7_9FIRM</name>
<dbReference type="EMBL" id="FNHQ01000004">
    <property type="protein sequence ID" value="SDM28014.1"/>
    <property type="molecule type" value="Genomic_DNA"/>
</dbReference>
<keyword evidence="2" id="KW-0808">Transferase</keyword>
<evidence type="ECO:0000259" key="4">
    <source>
        <dbReference type="Pfam" id="PF13336"/>
    </source>
</evidence>